<comment type="caution">
    <text evidence="1">The sequence shown here is derived from an EMBL/GenBank/DDBJ whole genome shotgun (WGS) entry which is preliminary data.</text>
</comment>
<accession>A0AAW1KPZ1</accession>
<reference evidence="1 2" key="1">
    <citation type="journal article" date="2024" name="BMC Genomics">
        <title>De novo assembly and annotation of Popillia japonica's genome with initial clues to its potential as an invasive pest.</title>
        <authorList>
            <person name="Cucini C."/>
            <person name="Boschi S."/>
            <person name="Funari R."/>
            <person name="Cardaioli E."/>
            <person name="Iannotti N."/>
            <person name="Marturano G."/>
            <person name="Paoli F."/>
            <person name="Bruttini M."/>
            <person name="Carapelli A."/>
            <person name="Frati F."/>
            <person name="Nardi F."/>
        </authorList>
    </citation>
    <scope>NUCLEOTIDE SEQUENCE [LARGE SCALE GENOMIC DNA]</scope>
    <source>
        <strain evidence="1">DMR45628</strain>
    </source>
</reference>
<sequence length="148" mass="16787">MPTGRILGKLVDVKDLPRVEGDTKRRRCGLRWQISFLVSRPVTMKPIFDPLNICILHRETGEGGVERGSGVERGIASKGDITYVSAPRYKKASQQFNLPQTTLGRYVAKKKRYADNFEVDKGSGKFRCVFTELQEKELEEPWKPDCLG</sequence>
<organism evidence="1 2">
    <name type="scientific">Popillia japonica</name>
    <name type="common">Japanese beetle</name>
    <dbReference type="NCBI Taxonomy" id="7064"/>
    <lineage>
        <taxon>Eukaryota</taxon>
        <taxon>Metazoa</taxon>
        <taxon>Ecdysozoa</taxon>
        <taxon>Arthropoda</taxon>
        <taxon>Hexapoda</taxon>
        <taxon>Insecta</taxon>
        <taxon>Pterygota</taxon>
        <taxon>Neoptera</taxon>
        <taxon>Endopterygota</taxon>
        <taxon>Coleoptera</taxon>
        <taxon>Polyphaga</taxon>
        <taxon>Scarabaeiformia</taxon>
        <taxon>Scarabaeidae</taxon>
        <taxon>Rutelinae</taxon>
        <taxon>Popillia</taxon>
    </lineage>
</organism>
<protein>
    <recommendedName>
        <fullName evidence="3">HTH psq-type domain-containing protein</fullName>
    </recommendedName>
</protein>
<name>A0AAW1KPZ1_POPJA</name>
<evidence type="ECO:0000313" key="2">
    <source>
        <dbReference type="Proteomes" id="UP001458880"/>
    </source>
</evidence>
<dbReference type="EMBL" id="JASPKY010000187">
    <property type="protein sequence ID" value="KAK9722550.1"/>
    <property type="molecule type" value="Genomic_DNA"/>
</dbReference>
<evidence type="ECO:0000313" key="1">
    <source>
        <dbReference type="EMBL" id="KAK9722550.1"/>
    </source>
</evidence>
<evidence type="ECO:0008006" key="3">
    <source>
        <dbReference type="Google" id="ProtNLM"/>
    </source>
</evidence>
<dbReference type="Proteomes" id="UP001458880">
    <property type="component" value="Unassembled WGS sequence"/>
</dbReference>
<proteinExistence type="predicted"/>
<gene>
    <name evidence="1" type="ORF">QE152_g19657</name>
</gene>
<keyword evidence="2" id="KW-1185">Reference proteome</keyword>
<dbReference type="AlphaFoldDB" id="A0AAW1KPZ1"/>